<feature type="signal peptide" evidence="3">
    <location>
        <begin position="1"/>
        <end position="15"/>
    </location>
</feature>
<feature type="region of interest" description="Disordered" evidence="1">
    <location>
        <begin position="34"/>
        <end position="67"/>
    </location>
</feature>
<feature type="transmembrane region" description="Helical" evidence="2">
    <location>
        <begin position="108"/>
        <end position="129"/>
    </location>
</feature>
<evidence type="ECO:0000256" key="3">
    <source>
        <dbReference type="SAM" id="SignalP"/>
    </source>
</evidence>
<keyword evidence="2" id="KW-0812">Transmembrane</keyword>
<keyword evidence="3" id="KW-0732">Signal</keyword>
<evidence type="ECO:0000256" key="1">
    <source>
        <dbReference type="SAM" id="MobiDB-lite"/>
    </source>
</evidence>
<evidence type="ECO:0000256" key="2">
    <source>
        <dbReference type="SAM" id="Phobius"/>
    </source>
</evidence>
<feature type="chain" id="PRO_5013243714" description="Glycoprotein" evidence="3">
    <location>
        <begin position="16"/>
        <end position="172"/>
    </location>
</feature>
<keyword evidence="2" id="KW-0472">Membrane</keyword>
<feature type="compositionally biased region" description="Polar residues" evidence="1">
    <location>
        <begin position="56"/>
        <end position="66"/>
    </location>
</feature>
<evidence type="ECO:0000313" key="4">
    <source>
        <dbReference type="EMBL" id="KHJ85926.1"/>
    </source>
</evidence>
<sequence length="172" mass="19366">MIFLFALLTLSIVTALPTTKHAVLSTTTQTLPTKFPLSVRTPPPTAPHPTKPRFAVNTSTRPTNATGEDEHLGLRGSIEKEIAILRTSFQNMRKDIDEWMNTPYHRNVVIPATIGVLSAIIAVLFYHLLKIAIRGCARRFRRYRLSRLTCEINGDKKHMLSKKGDSDDEEDI</sequence>
<evidence type="ECO:0008006" key="6">
    <source>
        <dbReference type="Google" id="ProtNLM"/>
    </source>
</evidence>
<evidence type="ECO:0000313" key="5">
    <source>
        <dbReference type="Proteomes" id="UP000053660"/>
    </source>
</evidence>
<reference evidence="4 5" key="1">
    <citation type="submission" date="2014-03" db="EMBL/GenBank/DDBJ databases">
        <title>Draft genome of the hookworm Oesophagostomum dentatum.</title>
        <authorList>
            <person name="Mitreva M."/>
        </authorList>
    </citation>
    <scope>NUCLEOTIDE SEQUENCE [LARGE SCALE GENOMIC DNA]</scope>
    <source>
        <strain evidence="4 5">OD-Hann</strain>
    </source>
</reference>
<keyword evidence="5" id="KW-1185">Reference proteome</keyword>
<dbReference type="OrthoDB" id="5867915at2759"/>
<organism evidence="4 5">
    <name type="scientific">Oesophagostomum dentatum</name>
    <name type="common">Nodular worm</name>
    <dbReference type="NCBI Taxonomy" id="61180"/>
    <lineage>
        <taxon>Eukaryota</taxon>
        <taxon>Metazoa</taxon>
        <taxon>Ecdysozoa</taxon>
        <taxon>Nematoda</taxon>
        <taxon>Chromadorea</taxon>
        <taxon>Rhabditida</taxon>
        <taxon>Rhabditina</taxon>
        <taxon>Rhabditomorpha</taxon>
        <taxon>Strongyloidea</taxon>
        <taxon>Strongylidae</taxon>
        <taxon>Oesophagostomum</taxon>
    </lineage>
</organism>
<gene>
    <name evidence="4" type="ORF">OESDEN_14338</name>
</gene>
<accession>A0A0B1SPU9</accession>
<dbReference type="AlphaFoldDB" id="A0A0B1SPU9"/>
<protein>
    <recommendedName>
        <fullName evidence="6">Glycoprotein</fullName>
    </recommendedName>
</protein>
<dbReference type="Proteomes" id="UP000053660">
    <property type="component" value="Unassembled WGS sequence"/>
</dbReference>
<dbReference type="EMBL" id="KN562127">
    <property type="protein sequence ID" value="KHJ85926.1"/>
    <property type="molecule type" value="Genomic_DNA"/>
</dbReference>
<name>A0A0B1SPU9_OESDE</name>
<proteinExistence type="predicted"/>
<keyword evidence="2" id="KW-1133">Transmembrane helix</keyword>